<dbReference type="PANTHER" id="PTHR43685:SF2">
    <property type="entry name" value="GLYCOSYLTRANSFERASE 2-LIKE DOMAIN-CONTAINING PROTEIN"/>
    <property type="match status" value="1"/>
</dbReference>
<dbReference type="Gene3D" id="3.90.550.10">
    <property type="entry name" value="Spore Coat Polysaccharide Biosynthesis Protein SpsA, Chain A"/>
    <property type="match status" value="1"/>
</dbReference>
<dbReference type="CDD" id="cd02525">
    <property type="entry name" value="Succinoglycan_BP_ExoA"/>
    <property type="match status" value="1"/>
</dbReference>
<dbReference type="InterPro" id="IPR001173">
    <property type="entry name" value="Glyco_trans_2-like"/>
</dbReference>
<accession>A0A6P0H8A7</accession>
<sequence length="352" mass="36678">MSSDSMSGTPPLTTVAAGSERVSVIVPSRDEVHNLPRVLAMIAAQTLRPDELVIADGMSTDGSRELLAAAEAGGIPVRVVDNPDRIVPAGLNRALEAATGDIVARMDTHADYQPDYLEQVVGFLRAHPEVDAVGGAMATAGRGPWGTAIAATLSRPFGLGGARHRVGGEAGPIQHVFSGCYRREVLLRAGGWDERFIANEDFEADLRVAETGGTLWLHPAARSTWYVRTSPAALAKQMWRYGHYKGLTLHVHPDSLRLRQLVPPAVVVALAVALIARPALGAVVTAAYLLVAGAAGARAAAADGASPLRGACVPAIVHLSWGAGLIAGFVRFAGARGTKITAGRTAAAASHR</sequence>
<dbReference type="SUPFAM" id="SSF53448">
    <property type="entry name" value="Nucleotide-diphospho-sugar transferases"/>
    <property type="match status" value="1"/>
</dbReference>
<reference evidence="3 5" key="1">
    <citation type="submission" date="2020-01" db="EMBL/GenBank/DDBJ databases">
        <title>the WGS Modestobacter muralis CPCC 204518.</title>
        <authorList>
            <person name="Jiang Z."/>
        </authorList>
    </citation>
    <scope>NUCLEOTIDE SEQUENCE [LARGE SCALE GENOMIC DNA]</scope>
    <source>
        <strain evidence="3 5">DSM 100205</strain>
    </source>
</reference>
<dbReference type="RefSeq" id="WP_163611076.1">
    <property type="nucleotide sequence ID" value="NZ_JAAGWB010000026.1"/>
</dbReference>
<keyword evidence="1" id="KW-0472">Membrane</keyword>
<dbReference type="Proteomes" id="UP000471152">
    <property type="component" value="Unassembled WGS sequence"/>
</dbReference>
<dbReference type="InterPro" id="IPR029044">
    <property type="entry name" value="Nucleotide-diphossugar_trans"/>
</dbReference>
<keyword evidence="1" id="KW-0812">Transmembrane</keyword>
<evidence type="ECO:0000256" key="1">
    <source>
        <dbReference type="SAM" id="Phobius"/>
    </source>
</evidence>
<reference evidence="4 6" key="2">
    <citation type="submission" date="2020-02" db="EMBL/GenBank/DDBJ databases">
        <title>The WGS of Modestobacter muralis DSM 100205.</title>
        <authorList>
            <person name="Jiang Z."/>
        </authorList>
    </citation>
    <scope>NUCLEOTIDE SEQUENCE [LARGE SCALE GENOMIC DNA]</scope>
    <source>
        <strain evidence="4 6">DSM 100205</strain>
    </source>
</reference>
<dbReference type="InterPro" id="IPR050834">
    <property type="entry name" value="Glycosyltransf_2"/>
</dbReference>
<dbReference type="Proteomes" id="UP000468828">
    <property type="component" value="Unassembled WGS sequence"/>
</dbReference>
<feature type="transmembrane region" description="Helical" evidence="1">
    <location>
        <begin position="315"/>
        <end position="334"/>
    </location>
</feature>
<feature type="domain" description="Glycosyltransferase 2-like" evidence="2">
    <location>
        <begin position="23"/>
        <end position="184"/>
    </location>
</feature>
<gene>
    <name evidence="4" type="ORF">G3R41_10625</name>
    <name evidence="3" type="ORF">GCU67_09970</name>
</gene>
<comment type="caution">
    <text evidence="4">The sequence shown here is derived from an EMBL/GenBank/DDBJ whole genome shotgun (WGS) entry which is preliminary data.</text>
</comment>
<dbReference type="EMBL" id="JAAGWH010000024">
    <property type="protein sequence ID" value="NEK94495.1"/>
    <property type="molecule type" value="Genomic_DNA"/>
</dbReference>
<proteinExistence type="predicted"/>
<protein>
    <submittedName>
        <fullName evidence="4">Glycosyltransferase family 2 protein</fullName>
    </submittedName>
</protein>
<evidence type="ECO:0000259" key="2">
    <source>
        <dbReference type="Pfam" id="PF00535"/>
    </source>
</evidence>
<evidence type="ECO:0000313" key="6">
    <source>
        <dbReference type="Proteomes" id="UP000471152"/>
    </source>
</evidence>
<dbReference type="PANTHER" id="PTHR43685">
    <property type="entry name" value="GLYCOSYLTRANSFERASE"/>
    <property type="match status" value="1"/>
</dbReference>
<name>A0A6P0H8A7_9ACTN</name>
<dbReference type="Pfam" id="PF00535">
    <property type="entry name" value="Glycos_transf_2"/>
    <property type="match status" value="1"/>
</dbReference>
<keyword evidence="4" id="KW-0808">Transferase</keyword>
<keyword evidence="5" id="KW-1185">Reference proteome</keyword>
<keyword evidence="1" id="KW-1133">Transmembrane helix</keyword>
<dbReference type="AlphaFoldDB" id="A0A6P0H8A7"/>
<evidence type="ECO:0000313" key="5">
    <source>
        <dbReference type="Proteomes" id="UP000468828"/>
    </source>
</evidence>
<dbReference type="GO" id="GO:0016740">
    <property type="term" value="F:transferase activity"/>
    <property type="evidence" value="ECO:0007669"/>
    <property type="project" value="UniProtKB-KW"/>
</dbReference>
<organism evidence="4 6">
    <name type="scientific">Modestobacter muralis</name>
    <dbReference type="NCBI Taxonomy" id="1608614"/>
    <lineage>
        <taxon>Bacteria</taxon>
        <taxon>Bacillati</taxon>
        <taxon>Actinomycetota</taxon>
        <taxon>Actinomycetes</taxon>
        <taxon>Geodermatophilales</taxon>
        <taxon>Geodermatophilaceae</taxon>
        <taxon>Modestobacter</taxon>
    </lineage>
</organism>
<evidence type="ECO:0000313" key="4">
    <source>
        <dbReference type="EMBL" id="NEN51383.1"/>
    </source>
</evidence>
<dbReference type="EMBL" id="JAAGWB010000026">
    <property type="protein sequence ID" value="NEN51383.1"/>
    <property type="molecule type" value="Genomic_DNA"/>
</dbReference>
<evidence type="ECO:0000313" key="3">
    <source>
        <dbReference type="EMBL" id="NEK94495.1"/>
    </source>
</evidence>
<feature type="transmembrane region" description="Helical" evidence="1">
    <location>
        <begin position="265"/>
        <end position="295"/>
    </location>
</feature>